<evidence type="ECO:0000256" key="1">
    <source>
        <dbReference type="SAM" id="Phobius"/>
    </source>
</evidence>
<keyword evidence="1" id="KW-0812">Transmembrane</keyword>
<dbReference type="AlphaFoldDB" id="E3QBK2"/>
<dbReference type="EMBL" id="GG697340">
    <property type="protein sequence ID" value="EFQ28341.1"/>
    <property type="molecule type" value="Genomic_DNA"/>
</dbReference>
<accession>E3QBK2</accession>
<keyword evidence="1" id="KW-1133">Transmembrane helix</keyword>
<name>E3QBK2_COLGM</name>
<gene>
    <name evidence="2" type="ORF">GLRG_03485</name>
</gene>
<sequence>MLTCTRERTASPFRGSVAFFQFLGRTFGLGFFFVSFGLLRMSIFRSCRYLGQSELISVWVVPHGFS</sequence>
<evidence type="ECO:0000313" key="2">
    <source>
        <dbReference type="EMBL" id="EFQ28341.1"/>
    </source>
</evidence>
<feature type="non-terminal residue" evidence="2">
    <location>
        <position position="66"/>
    </location>
</feature>
<protein>
    <submittedName>
        <fullName evidence="2">Uncharacterized protein</fullName>
    </submittedName>
</protein>
<keyword evidence="1" id="KW-0472">Membrane</keyword>
<keyword evidence="3" id="KW-1185">Reference proteome</keyword>
<feature type="transmembrane region" description="Helical" evidence="1">
    <location>
        <begin position="18"/>
        <end position="39"/>
    </location>
</feature>
<dbReference type="VEuPathDB" id="FungiDB:GLRG_03485"/>
<dbReference type="Proteomes" id="UP000008782">
    <property type="component" value="Unassembled WGS sequence"/>
</dbReference>
<organism evidence="3">
    <name type="scientific">Colletotrichum graminicola (strain M1.001 / M2 / FGSC 10212)</name>
    <name type="common">Maize anthracnose fungus</name>
    <name type="synonym">Glomerella graminicola</name>
    <dbReference type="NCBI Taxonomy" id="645133"/>
    <lineage>
        <taxon>Eukaryota</taxon>
        <taxon>Fungi</taxon>
        <taxon>Dikarya</taxon>
        <taxon>Ascomycota</taxon>
        <taxon>Pezizomycotina</taxon>
        <taxon>Sordariomycetes</taxon>
        <taxon>Hypocreomycetidae</taxon>
        <taxon>Glomerellales</taxon>
        <taxon>Glomerellaceae</taxon>
        <taxon>Colletotrichum</taxon>
        <taxon>Colletotrichum graminicola species complex</taxon>
    </lineage>
</organism>
<evidence type="ECO:0000313" key="3">
    <source>
        <dbReference type="Proteomes" id="UP000008782"/>
    </source>
</evidence>
<dbReference type="GeneID" id="24408850"/>
<proteinExistence type="predicted"/>
<dbReference type="RefSeq" id="XP_008092361.1">
    <property type="nucleotide sequence ID" value="XM_008094170.1"/>
</dbReference>
<dbReference type="HOGENOM" id="CLU_2838055_0_0_1"/>
<reference evidence="3" key="1">
    <citation type="journal article" date="2012" name="Nat. Genet.">
        <title>Lifestyle transitions in plant pathogenic Colletotrichum fungi deciphered by genome and transcriptome analyses.</title>
        <authorList>
            <person name="O'Connell R.J."/>
            <person name="Thon M.R."/>
            <person name="Hacquard S."/>
            <person name="Amyotte S.G."/>
            <person name="Kleemann J."/>
            <person name="Torres M.F."/>
            <person name="Damm U."/>
            <person name="Buiate E.A."/>
            <person name="Epstein L."/>
            <person name="Alkan N."/>
            <person name="Altmueller J."/>
            <person name="Alvarado-Balderrama L."/>
            <person name="Bauser C.A."/>
            <person name="Becker C."/>
            <person name="Birren B.W."/>
            <person name="Chen Z."/>
            <person name="Choi J."/>
            <person name="Crouch J.A."/>
            <person name="Duvick J.P."/>
            <person name="Farman M.A."/>
            <person name="Gan P."/>
            <person name="Heiman D."/>
            <person name="Henrissat B."/>
            <person name="Howard R.J."/>
            <person name="Kabbage M."/>
            <person name="Koch C."/>
            <person name="Kracher B."/>
            <person name="Kubo Y."/>
            <person name="Law A.D."/>
            <person name="Lebrun M.-H."/>
            <person name="Lee Y.-H."/>
            <person name="Miyara I."/>
            <person name="Moore N."/>
            <person name="Neumann U."/>
            <person name="Nordstroem K."/>
            <person name="Panaccione D.G."/>
            <person name="Panstruga R."/>
            <person name="Place M."/>
            <person name="Proctor R.H."/>
            <person name="Prusky D."/>
            <person name="Rech G."/>
            <person name="Reinhardt R."/>
            <person name="Rollins J.A."/>
            <person name="Rounsley S."/>
            <person name="Schardl C.L."/>
            <person name="Schwartz D.C."/>
            <person name="Shenoy N."/>
            <person name="Shirasu K."/>
            <person name="Sikhakolli U.R."/>
            <person name="Stueber K."/>
            <person name="Sukno S.A."/>
            <person name="Sweigard J.A."/>
            <person name="Takano Y."/>
            <person name="Takahara H."/>
            <person name="Trail F."/>
            <person name="van der Does H.C."/>
            <person name="Voll L.M."/>
            <person name="Will I."/>
            <person name="Young S."/>
            <person name="Zeng Q."/>
            <person name="Zhang J."/>
            <person name="Zhou S."/>
            <person name="Dickman M.B."/>
            <person name="Schulze-Lefert P."/>
            <person name="Ver Loren van Themaat E."/>
            <person name="Ma L.-J."/>
            <person name="Vaillancourt L.J."/>
        </authorList>
    </citation>
    <scope>NUCLEOTIDE SEQUENCE [LARGE SCALE GENOMIC DNA]</scope>
    <source>
        <strain evidence="3">M1.001 / M2 / FGSC 10212</strain>
    </source>
</reference>